<dbReference type="AlphaFoldDB" id="A0A017SGV8"/>
<feature type="chain" id="PRO_5001495955" description="Secreted protein" evidence="1">
    <location>
        <begin position="30"/>
        <end position="74"/>
    </location>
</feature>
<gene>
    <name evidence="2" type="ORF">EURHEDRAFT_411328</name>
</gene>
<organism evidence="2 3">
    <name type="scientific">Aspergillus ruber (strain CBS 135680)</name>
    <dbReference type="NCBI Taxonomy" id="1388766"/>
    <lineage>
        <taxon>Eukaryota</taxon>
        <taxon>Fungi</taxon>
        <taxon>Dikarya</taxon>
        <taxon>Ascomycota</taxon>
        <taxon>Pezizomycotina</taxon>
        <taxon>Eurotiomycetes</taxon>
        <taxon>Eurotiomycetidae</taxon>
        <taxon>Eurotiales</taxon>
        <taxon>Aspergillaceae</taxon>
        <taxon>Aspergillus</taxon>
        <taxon>Aspergillus subgen. Aspergillus</taxon>
    </lineage>
</organism>
<feature type="signal peptide" evidence="1">
    <location>
        <begin position="1"/>
        <end position="29"/>
    </location>
</feature>
<sequence>MIKACSLRSPASIVVPVTLFLFALRGFVGRHPNAPYPTAYSDLRPHHTYTGQNQLYYGSGASESVTNSYLSHSK</sequence>
<evidence type="ECO:0000313" key="2">
    <source>
        <dbReference type="EMBL" id="EYE96182.1"/>
    </source>
</evidence>
<dbReference type="RefSeq" id="XP_040639870.1">
    <property type="nucleotide sequence ID" value="XM_040781588.1"/>
</dbReference>
<proteinExistence type="predicted"/>
<evidence type="ECO:0000313" key="3">
    <source>
        <dbReference type="Proteomes" id="UP000019804"/>
    </source>
</evidence>
<keyword evidence="3" id="KW-1185">Reference proteome</keyword>
<evidence type="ECO:0000256" key="1">
    <source>
        <dbReference type="SAM" id="SignalP"/>
    </source>
</evidence>
<name>A0A017SGV8_ASPRC</name>
<evidence type="ECO:0008006" key="4">
    <source>
        <dbReference type="Google" id="ProtNLM"/>
    </source>
</evidence>
<protein>
    <recommendedName>
        <fullName evidence="4">Secreted protein</fullName>
    </recommendedName>
</protein>
<dbReference type="Proteomes" id="UP000019804">
    <property type="component" value="Unassembled WGS sequence"/>
</dbReference>
<dbReference type="GeneID" id="63696712"/>
<dbReference type="HOGENOM" id="CLU_2687383_0_0_1"/>
<accession>A0A017SGV8</accession>
<reference evidence="3" key="1">
    <citation type="journal article" date="2014" name="Nat. Commun.">
        <title>Genomic adaptations of the halophilic Dead Sea filamentous fungus Eurotium rubrum.</title>
        <authorList>
            <person name="Kis-Papo T."/>
            <person name="Weig A.R."/>
            <person name="Riley R."/>
            <person name="Persoh D."/>
            <person name="Salamov A."/>
            <person name="Sun H."/>
            <person name="Lipzen A."/>
            <person name="Wasser S.P."/>
            <person name="Rambold G."/>
            <person name="Grigoriev I.V."/>
            <person name="Nevo E."/>
        </authorList>
    </citation>
    <scope>NUCLEOTIDE SEQUENCE [LARGE SCALE GENOMIC DNA]</scope>
    <source>
        <strain evidence="3">CBS 135680</strain>
    </source>
</reference>
<dbReference type="EMBL" id="KK088419">
    <property type="protein sequence ID" value="EYE96182.1"/>
    <property type="molecule type" value="Genomic_DNA"/>
</dbReference>
<keyword evidence="1" id="KW-0732">Signal</keyword>